<evidence type="ECO:0000313" key="3">
    <source>
        <dbReference type="Proteomes" id="UP000601435"/>
    </source>
</evidence>
<feature type="compositionally biased region" description="Basic and acidic residues" evidence="1">
    <location>
        <begin position="99"/>
        <end position="119"/>
    </location>
</feature>
<evidence type="ECO:0000256" key="1">
    <source>
        <dbReference type="SAM" id="MobiDB-lite"/>
    </source>
</evidence>
<feature type="region of interest" description="Disordered" evidence="1">
    <location>
        <begin position="88"/>
        <end position="119"/>
    </location>
</feature>
<sequence length="119" mass="13206">MLAAGSTVRKGIFPSFATVRFKGDDLHQSKRHWDCGLIPSGVIDDFGLEKDLSTLWLNIMTMNVPDKCIDAAGHAAMPGKCPCNANPQHVQHGYSTTIRDPRHDAEDPTREKRYNEGLD</sequence>
<feature type="compositionally biased region" description="Polar residues" evidence="1">
    <location>
        <begin position="88"/>
        <end position="98"/>
    </location>
</feature>
<protein>
    <submittedName>
        <fullName evidence="2">FCPB protein</fullName>
    </submittedName>
</protein>
<dbReference type="EMBL" id="CAJNJA010005412">
    <property type="protein sequence ID" value="CAE7189897.1"/>
    <property type="molecule type" value="Genomic_DNA"/>
</dbReference>
<accession>A0A812IYH3</accession>
<reference evidence="2" key="1">
    <citation type="submission" date="2021-02" db="EMBL/GenBank/DDBJ databases">
        <authorList>
            <person name="Dougan E. K."/>
            <person name="Rhodes N."/>
            <person name="Thang M."/>
            <person name="Chan C."/>
        </authorList>
    </citation>
    <scope>NUCLEOTIDE SEQUENCE</scope>
</reference>
<keyword evidence="3" id="KW-1185">Reference proteome</keyword>
<gene>
    <name evidence="2" type="primary">FCPB</name>
    <name evidence="2" type="ORF">SNEC2469_LOCUS1077</name>
</gene>
<name>A0A812IYH3_9DINO</name>
<comment type="caution">
    <text evidence="2">The sequence shown here is derived from an EMBL/GenBank/DDBJ whole genome shotgun (WGS) entry which is preliminary data.</text>
</comment>
<dbReference type="OrthoDB" id="409862at2759"/>
<evidence type="ECO:0000313" key="2">
    <source>
        <dbReference type="EMBL" id="CAE7189897.1"/>
    </source>
</evidence>
<dbReference type="AlphaFoldDB" id="A0A812IYH3"/>
<dbReference type="Proteomes" id="UP000601435">
    <property type="component" value="Unassembled WGS sequence"/>
</dbReference>
<organism evidence="2 3">
    <name type="scientific">Symbiodinium necroappetens</name>
    <dbReference type="NCBI Taxonomy" id="1628268"/>
    <lineage>
        <taxon>Eukaryota</taxon>
        <taxon>Sar</taxon>
        <taxon>Alveolata</taxon>
        <taxon>Dinophyceae</taxon>
        <taxon>Suessiales</taxon>
        <taxon>Symbiodiniaceae</taxon>
        <taxon>Symbiodinium</taxon>
    </lineage>
</organism>
<proteinExistence type="predicted"/>